<feature type="domain" description="NodB homology" evidence="1">
    <location>
        <begin position="30"/>
        <end position="214"/>
    </location>
</feature>
<dbReference type="PROSITE" id="PS51677">
    <property type="entry name" value="NODB"/>
    <property type="match status" value="1"/>
</dbReference>
<protein>
    <recommendedName>
        <fullName evidence="1">NodB homology domain-containing protein</fullName>
    </recommendedName>
</protein>
<comment type="caution">
    <text evidence="2">The sequence shown here is derived from an EMBL/GenBank/DDBJ whole genome shotgun (WGS) entry which is preliminary data.</text>
</comment>
<dbReference type="PANTHER" id="PTHR10587">
    <property type="entry name" value="GLYCOSYL TRANSFERASE-RELATED"/>
    <property type="match status" value="1"/>
</dbReference>
<dbReference type="Proteomes" id="UP000178602">
    <property type="component" value="Unassembled WGS sequence"/>
</dbReference>
<accession>A0A1F4T418</accession>
<dbReference type="Pfam" id="PF01522">
    <property type="entry name" value="Polysacc_deac_1"/>
    <property type="match status" value="1"/>
</dbReference>
<dbReference type="InterPro" id="IPR050248">
    <property type="entry name" value="Polysacc_deacetylase_ArnD"/>
</dbReference>
<dbReference type="AlphaFoldDB" id="A0A1F4T418"/>
<dbReference type="GO" id="GO:0005975">
    <property type="term" value="P:carbohydrate metabolic process"/>
    <property type="evidence" value="ECO:0007669"/>
    <property type="project" value="InterPro"/>
</dbReference>
<dbReference type="InterPro" id="IPR011330">
    <property type="entry name" value="Glyco_hydro/deAcase_b/a-brl"/>
</dbReference>
<gene>
    <name evidence="2" type="ORF">A3K49_00205</name>
</gene>
<reference evidence="2 3" key="1">
    <citation type="journal article" date="2016" name="Nat. Commun.">
        <title>Thousands of microbial genomes shed light on interconnected biogeochemical processes in an aquifer system.</title>
        <authorList>
            <person name="Anantharaman K."/>
            <person name="Brown C.T."/>
            <person name="Hug L.A."/>
            <person name="Sharon I."/>
            <person name="Castelle C.J."/>
            <person name="Probst A.J."/>
            <person name="Thomas B.C."/>
            <person name="Singh A."/>
            <person name="Wilkins M.J."/>
            <person name="Karaoz U."/>
            <person name="Brodie E.L."/>
            <person name="Williams K.H."/>
            <person name="Hubbard S.S."/>
            <person name="Banfield J.F."/>
        </authorList>
    </citation>
    <scope>NUCLEOTIDE SEQUENCE [LARGE SCALE GENOMIC DNA]</scope>
</reference>
<evidence type="ECO:0000313" key="2">
    <source>
        <dbReference type="EMBL" id="OGC27444.1"/>
    </source>
</evidence>
<evidence type="ECO:0000259" key="1">
    <source>
        <dbReference type="PROSITE" id="PS51677"/>
    </source>
</evidence>
<evidence type="ECO:0000313" key="3">
    <source>
        <dbReference type="Proteomes" id="UP000178602"/>
    </source>
</evidence>
<dbReference type="SUPFAM" id="SSF88713">
    <property type="entry name" value="Glycoside hydrolase/deacetylase"/>
    <property type="match status" value="1"/>
</dbReference>
<organism evidence="2 3">
    <name type="scientific">candidate division WOR-1 bacterium RIFOXYC12_FULL_54_18</name>
    <dbReference type="NCBI Taxonomy" id="1802584"/>
    <lineage>
        <taxon>Bacteria</taxon>
        <taxon>Bacillati</taxon>
        <taxon>Saganbacteria</taxon>
    </lineage>
</organism>
<dbReference type="Gene3D" id="3.20.20.370">
    <property type="entry name" value="Glycoside hydrolase/deacetylase"/>
    <property type="match status" value="1"/>
</dbReference>
<name>A0A1F4T418_UNCSA</name>
<sequence>MRLLVSSIIVLNLIIGAPEAKIVARGSVPKLIALTFDDGPSDPYTLKVIEELKKEKIKATFFLVGKKVVAKPHVLDVLVASGQEIGNHTYYHSRLNWVTERKMLDELKLSSDIISGYTNGRVKPTLFRPPHGFLPQSKSQAIQKAGYTIVMWSVNGDDFYHSKTGIRSPVSIAERVLSRINGGDIILLHDISQQTVDSLSYIIRPLKRKGYKFVTVSELVRLSGRYALALKKRPPVTEEVNSVLVLPMQKIKPESSYFESQPNYGLPLPGPEDRSAIQTWPRRLFDR</sequence>
<proteinExistence type="predicted"/>
<dbReference type="InterPro" id="IPR002509">
    <property type="entry name" value="NODB_dom"/>
</dbReference>
<dbReference type="GO" id="GO:0016810">
    <property type="term" value="F:hydrolase activity, acting on carbon-nitrogen (but not peptide) bonds"/>
    <property type="evidence" value="ECO:0007669"/>
    <property type="project" value="InterPro"/>
</dbReference>
<dbReference type="EMBL" id="MEUG01000001">
    <property type="protein sequence ID" value="OGC27444.1"/>
    <property type="molecule type" value="Genomic_DNA"/>
</dbReference>